<evidence type="ECO:0000313" key="1">
    <source>
        <dbReference type="EMBL" id="KAJ8936748.1"/>
    </source>
</evidence>
<dbReference type="Proteomes" id="UP001162162">
    <property type="component" value="Unassembled WGS sequence"/>
</dbReference>
<gene>
    <name evidence="1" type="ORF">NQ318_016119</name>
</gene>
<dbReference type="GO" id="GO:0005634">
    <property type="term" value="C:nucleus"/>
    <property type="evidence" value="ECO:0007669"/>
    <property type="project" value="TreeGrafter"/>
</dbReference>
<evidence type="ECO:0008006" key="3">
    <source>
        <dbReference type="Google" id="ProtNLM"/>
    </source>
</evidence>
<dbReference type="GO" id="GO:0003677">
    <property type="term" value="F:DNA binding"/>
    <property type="evidence" value="ECO:0007669"/>
    <property type="project" value="TreeGrafter"/>
</dbReference>
<evidence type="ECO:0000313" key="2">
    <source>
        <dbReference type="Proteomes" id="UP001162162"/>
    </source>
</evidence>
<reference evidence="1" key="1">
    <citation type="journal article" date="2023" name="Insect Mol. Biol.">
        <title>Genome sequencing provides insights into the evolution of gene families encoding plant cell wall-degrading enzymes in longhorned beetles.</title>
        <authorList>
            <person name="Shin N.R."/>
            <person name="Okamura Y."/>
            <person name="Kirsch R."/>
            <person name="Pauchet Y."/>
        </authorList>
    </citation>
    <scope>NUCLEOTIDE SEQUENCE</scope>
    <source>
        <strain evidence="1">AMC_N1</strain>
    </source>
</reference>
<dbReference type="PANTHER" id="PTHR19303">
    <property type="entry name" value="TRANSPOSON"/>
    <property type="match status" value="1"/>
</dbReference>
<protein>
    <recommendedName>
        <fullName evidence="3">DDE-1 domain-containing protein</fullName>
    </recommendedName>
</protein>
<comment type="caution">
    <text evidence="1">The sequence shown here is derived from an EMBL/GenBank/DDBJ whole genome shotgun (WGS) entry which is preliminary data.</text>
</comment>
<organism evidence="1 2">
    <name type="scientific">Aromia moschata</name>
    <dbReference type="NCBI Taxonomy" id="1265417"/>
    <lineage>
        <taxon>Eukaryota</taxon>
        <taxon>Metazoa</taxon>
        <taxon>Ecdysozoa</taxon>
        <taxon>Arthropoda</taxon>
        <taxon>Hexapoda</taxon>
        <taxon>Insecta</taxon>
        <taxon>Pterygota</taxon>
        <taxon>Neoptera</taxon>
        <taxon>Endopterygota</taxon>
        <taxon>Coleoptera</taxon>
        <taxon>Polyphaga</taxon>
        <taxon>Cucujiformia</taxon>
        <taxon>Chrysomeloidea</taxon>
        <taxon>Cerambycidae</taxon>
        <taxon>Cerambycinae</taxon>
        <taxon>Callichromatini</taxon>
        <taxon>Aromia</taxon>
    </lineage>
</organism>
<sequence length="210" mass="23977">MDGLFYGLSRKELKCLAYEYARKNNLKYPSAWDKGKYSGDDWLGAFQIRHSEIVLRTPEPTSVGRAKGFNRTQVTRFYNLLDEQIQKYKIGPDALYNMDETEIMTTTNKPPKVISISGKKQVGIISSAERGQLTTVICCCNTTGSFIPTFMIFARKRMQERLLDGAPPGTQTTCIPWTNGETFLLWLKMFVEYVRPSETKPVVLLLDNHE</sequence>
<keyword evidence="2" id="KW-1185">Reference proteome</keyword>
<dbReference type="EMBL" id="JAPWTK010000717">
    <property type="protein sequence ID" value="KAJ8936748.1"/>
    <property type="molecule type" value="Genomic_DNA"/>
</dbReference>
<name>A0AAV8XE93_9CUCU</name>
<proteinExistence type="predicted"/>
<dbReference type="AlphaFoldDB" id="A0AAV8XE93"/>
<dbReference type="InterPro" id="IPR050863">
    <property type="entry name" value="CenT-Element_Derived"/>
</dbReference>
<accession>A0AAV8XE93</accession>
<dbReference type="PANTHER" id="PTHR19303:SF71">
    <property type="entry name" value="ZINC FINGER PHD-TYPE DOMAIN-CONTAINING PROTEIN"/>
    <property type="match status" value="1"/>
</dbReference>